<dbReference type="EMBL" id="KQ460254">
    <property type="protein sequence ID" value="KPJ16339.1"/>
    <property type="molecule type" value="Genomic_DNA"/>
</dbReference>
<dbReference type="SUPFAM" id="SSF51735">
    <property type="entry name" value="NAD(P)-binding Rossmann-fold domains"/>
    <property type="match status" value="1"/>
</dbReference>
<dbReference type="Proteomes" id="UP000053240">
    <property type="component" value="Unassembled WGS sequence"/>
</dbReference>
<reference evidence="2 3" key="1">
    <citation type="journal article" date="2015" name="Nat. Commun.">
        <title>Outbred genome sequencing and CRISPR/Cas9 gene editing in butterflies.</title>
        <authorList>
            <person name="Li X."/>
            <person name="Fan D."/>
            <person name="Zhang W."/>
            <person name="Liu G."/>
            <person name="Zhang L."/>
            <person name="Zhao L."/>
            <person name="Fang X."/>
            <person name="Chen L."/>
            <person name="Dong Y."/>
            <person name="Chen Y."/>
            <person name="Ding Y."/>
            <person name="Zhao R."/>
            <person name="Feng M."/>
            <person name="Zhu Y."/>
            <person name="Feng Y."/>
            <person name="Jiang X."/>
            <person name="Zhu D."/>
            <person name="Xiang H."/>
            <person name="Feng X."/>
            <person name="Li S."/>
            <person name="Wang J."/>
            <person name="Zhang G."/>
            <person name="Kronforst M.R."/>
            <person name="Wang W."/>
        </authorList>
    </citation>
    <scope>NUCLEOTIDE SEQUENCE [LARGE SCALE GENOMIC DNA]</scope>
    <source>
        <strain evidence="2">Ya'a_city_454_Pm</strain>
        <tissue evidence="2">Whole body</tissue>
    </source>
</reference>
<keyword evidence="3" id="KW-1185">Reference proteome</keyword>
<dbReference type="Pfam" id="PF13561">
    <property type="entry name" value="adh_short_C2"/>
    <property type="match status" value="1"/>
</dbReference>
<gene>
    <name evidence="2" type="ORF">RR48_04604</name>
</gene>
<proteinExistence type="predicted"/>
<dbReference type="InterPro" id="IPR002347">
    <property type="entry name" value="SDR_fam"/>
</dbReference>
<dbReference type="InterPro" id="IPR036291">
    <property type="entry name" value="NAD(P)-bd_dom_sf"/>
</dbReference>
<organism evidence="2 3">
    <name type="scientific">Papilio machaon</name>
    <name type="common">Old World swallowtail butterfly</name>
    <dbReference type="NCBI Taxonomy" id="76193"/>
    <lineage>
        <taxon>Eukaryota</taxon>
        <taxon>Metazoa</taxon>
        <taxon>Ecdysozoa</taxon>
        <taxon>Arthropoda</taxon>
        <taxon>Hexapoda</taxon>
        <taxon>Insecta</taxon>
        <taxon>Pterygota</taxon>
        <taxon>Neoptera</taxon>
        <taxon>Endopterygota</taxon>
        <taxon>Lepidoptera</taxon>
        <taxon>Glossata</taxon>
        <taxon>Ditrysia</taxon>
        <taxon>Papilionoidea</taxon>
        <taxon>Papilionidae</taxon>
        <taxon>Papilioninae</taxon>
        <taxon>Papilio</taxon>
    </lineage>
</organism>
<name>A0A0N0PDP5_PAPMA</name>
<dbReference type="InterPro" id="IPR020904">
    <property type="entry name" value="Sc_DH/Rdtase_CS"/>
</dbReference>
<dbReference type="KEGG" id="pmac:106709434"/>
<evidence type="ECO:0000313" key="2">
    <source>
        <dbReference type="EMBL" id="KPJ16339.1"/>
    </source>
</evidence>
<dbReference type="STRING" id="76193.A0A0N0PDP5"/>
<dbReference type="PRINTS" id="PR00081">
    <property type="entry name" value="GDHRDH"/>
</dbReference>
<keyword evidence="1" id="KW-0560">Oxidoreductase</keyword>
<dbReference type="Gene3D" id="3.40.50.720">
    <property type="entry name" value="NAD(P)-binding Rossmann-like Domain"/>
    <property type="match status" value="1"/>
</dbReference>
<evidence type="ECO:0000256" key="1">
    <source>
        <dbReference type="ARBA" id="ARBA00023002"/>
    </source>
</evidence>
<dbReference type="OrthoDB" id="47007at2759"/>
<dbReference type="PANTHER" id="PTHR43975:SF2">
    <property type="entry name" value="EG:BACR7A4.14 PROTEIN-RELATED"/>
    <property type="match status" value="1"/>
</dbReference>
<dbReference type="PANTHER" id="PTHR43975">
    <property type="entry name" value="ZGC:101858"/>
    <property type="match status" value="1"/>
</dbReference>
<accession>A0A0N0PDP5</accession>
<dbReference type="AlphaFoldDB" id="A0A0N0PDP5"/>
<dbReference type="PROSITE" id="PS00061">
    <property type="entry name" value="ADH_SHORT"/>
    <property type="match status" value="1"/>
</dbReference>
<dbReference type="GO" id="GO:0016491">
    <property type="term" value="F:oxidoreductase activity"/>
    <property type="evidence" value="ECO:0007669"/>
    <property type="project" value="UniProtKB-KW"/>
</dbReference>
<dbReference type="InParanoid" id="A0A0N0PDP5"/>
<dbReference type="FunFam" id="3.40.50.720:FF:000084">
    <property type="entry name" value="Short-chain dehydrogenase reductase"/>
    <property type="match status" value="1"/>
</dbReference>
<protein>
    <submittedName>
        <fullName evidence="2">Putative oxidoreductase yxbG</fullName>
    </submittedName>
</protein>
<sequence>MSFYNKVILITGAGSGIGAATAVAFAKQSAIVSIVDINEQDLNKTAEVCKTNNKEVLKIVADLTRDEDIKRIVDDTIAKFGKLDVLVNCAGMYTPAKIESNNLMKIYDRILAVNLRSIVALTNYAVKHLIEAKGSIVSICSVSAKLVTKNNLPYSISKAGLMHFTKCAAIELAEKGVRVNSISPGVVKTNIFQSSGFNETEIKMCINTCIDNTPLGAMIQPEEIADVVLFLSSDKAKNITGSDYLIDGGMLLNGLVVIR</sequence>
<evidence type="ECO:0000313" key="3">
    <source>
        <dbReference type="Proteomes" id="UP000053240"/>
    </source>
</evidence>
<dbReference type="PRINTS" id="PR00080">
    <property type="entry name" value="SDRFAMILY"/>
</dbReference>